<dbReference type="PATRIC" id="fig|1122219.3.peg.3222"/>
<evidence type="ECO:0000313" key="1">
    <source>
        <dbReference type="EMBL" id="KMO85299.1"/>
    </source>
</evidence>
<accession>A0A0J6WRZ9</accession>
<dbReference type="AlphaFoldDB" id="A0A0J6WRZ9"/>
<proteinExistence type="predicted"/>
<dbReference type="EMBL" id="LEKT01000076">
    <property type="protein sequence ID" value="KMO85299.1"/>
    <property type="molecule type" value="Genomic_DNA"/>
</dbReference>
<keyword evidence="2" id="KW-1185">Reference proteome</keyword>
<dbReference type="STRING" id="39029.BSR42_02115"/>
<organism evidence="1 2">
    <name type="scientific">Megasphaera cerevisiae DSM 20462</name>
    <dbReference type="NCBI Taxonomy" id="1122219"/>
    <lineage>
        <taxon>Bacteria</taxon>
        <taxon>Bacillati</taxon>
        <taxon>Bacillota</taxon>
        <taxon>Negativicutes</taxon>
        <taxon>Veillonellales</taxon>
        <taxon>Veillonellaceae</taxon>
        <taxon>Megasphaera</taxon>
    </lineage>
</organism>
<comment type="caution">
    <text evidence="1">The sequence shown here is derived from an EMBL/GenBank/DDBJ whole genome shotgun (WGS) entry which is preliminary data.</text>
</comment>
<gene>
    <name evidence="1" type="ORF">AB840_14325</name>
</gene>
<evidence type="ECO:0000313" key="2">
    <source>
        <dbReference type="Proteomes" id="UP000036503"/>
    </source>
</evidence>
<reference evidence="1 2" key="1">
    <citation type="submission" date="2015-06" db="EMBL/GenBank/DDBJ databases">
        <title>Draft genome sequence of beer spoilage bacterium Megasphaera cerevisiae type strain 20462.</title>
        <authorList>
            <person name="Kutumbaka K."/>
            <person name="Pasmowitz J."/>
            <person name="Mategko J."/>
            <person name="Reyes D."/>
            <person name="Friedrich A."/>
            <person name="Han S."/>
            <person name="Martens-Habbena W."/>
            <person name="Neal-McKinney J."/>
            <person name="Janagama H.K."/>
            <person name="Nadala C."/>
            <person name="Samadpour M."/>
        </authorList>
    </citation>
    <scope>NUCLEOTIDE SEQUENCE [LARGE SCALE GENOMIC DNA]</scope>
    <source>
        <strain evidence="1 2">DSM 20462</strain>
    </source>
</reference>
<protein>
    <submittedName>
        <fullName evidence="1">Uncharacterized protein</fullName>
    </submittedName>
</protein>
<dbReference type="Proteomes" id="UP000036503">
    <property type="component" value="Unassembled WGS sequence"/>
</dbReference>
<name>A0A0J6WRZ9_9FIRM</name>
<dbReference type="RefSeq" id="WP_048515527.1">
    <property type="nucleotide sequence ID" value="NZ_FUXD01000069.1"/>
</dbReference>
<sequence length="136" mass="16168">MDDFDNIAQYPIYFAPGCKLLQLQPALVSDVYDYLHKLFGNIHLYTRCCILDDAKQHDEEAVFITLCDSCFQIYGETYANLHMRDFWAVYDEYKDIYPLGDKEDLLRSELKTTFCGSLPQKHIKNWFEEWEAWSTR</sequence>
<dbReference type="OrthoDB" id="5241828at2"/>
<dbReference type="InParanoid" id="A0A0J6WRZ9"/>